<comment type="catalytic activity">
    <reaction evidence="13">
        <text>2 a Fe(II)-siderophore + NADP(+) + H(+) = 2 a Fe(III)-siderophore + NADPH</text>
        <dbReference type="Rhea" id="RHEA:28795"/>
        <dbReference type="Rhea" id="RHEA-COMP:11342"/>
        <dbReference type="Rhea" id="RHEA-COMP:11344"/>
        <dbReference type="ChEBI" id="CHEBI:15378"/>
        <dbReference type="ChEBI" id="CHEBI:29033"/>
        <dbReference type="ChEBI" id="CHEBI:29034"/>
        <dbReference type="ChEBI" id="CHEBI:57783"/>
        <dbReference type="ChEBI" id="CHEBI:58349"/>
        <dbReference type="EC" id="1.16.1.9"/>
    </reaction>
</comment>
<evidence type="ECO:0000256" key="11">
    <source>
        <dbReference type="ARBA" id="ARBA00023136"/>
    </source>
</evidence>
<dbReference type="SUPFAM" id="SSF52343">
    <property type="entry name" value="Ferredoxin reductase-like, C-terminal NADP-linked domain"/>
    <property type="match status" value="1"/>
</dbReference>
<dbReference type="Proteomes" id="UP001182556">
    <property type="component" value="Unassembled WGS sequence"/>
</dbReference>
<dbReference type="Gene3D" id="3.40.50.80">
    <property type="entry name" value="Nucleotide-binding domain of ferredoxin-NADP reductase (FNR) module"/>
    <property type="match status" value="1"/>
</dbReference>
<evidence type="ECO:0000256" key="1">
    <source>
        <dbReference type="ARBA" id="ARBA00004651"/>
    </source>
</evidence>
<gene>
    <name evidence="16" type="ORF">DB88DRAFT_437092</name>
</gene>
<comment type="caution">
    <text evidence="16">The sequence shown here is derived from an EMBL/GenBank/DDBJ whole genome shotgun (WGS) entry which is preliminary data.</text>
</comment>
<dbReference type="InterPro" id="IPR051410">
    <property type="entry name" value="Ferric/Cupric_Reductase"/>
</dbReference>
<dbReference type="GO" id="GO:0006826">
    <property type="term" value="P:iron ion transport"/>
    <property type="evidence" value="ECO:0007669"/>
    <property type="project" value="TreeGrafter"/>
</dbReference>
<proteinExistence type="inferred from homology"/>
<dbReference type="CDD" id="cd06186">
    <property type="entry name" value="NOX_Duox_like_FAD_NADP"/>
    <property type="match status" value="1"/>
</dbReference>
<dbReference type="PANTHER" id="PTHR32361">
    <property type="entry name" value="FERRIC/CUPRIC REDUCTASE TRANSMEMBRANE COMPONENT"/>
    <property type="match status" value="1"/>
</dbReference>
<feature type="transmembrane region" description="Helical" evidence="14">
    <location>
        <begin position="165"/>
        <end position="185"/>
    </location>
</feature>
<evidence type="ECO:0000313" key="17">
    <source>
        <dbReference type="Proteomes" id="UP001182556"/>
    </source>
</evidence>
<dbReference type="SFLD" id="SFLDG01168">
    <property type="entry name" value="Ferric_reductase_subgroup_(FRE"/>
    <property type="match status" value="1"/>
</dbReference>
<dbReference type="AlphaFoldDB" id="A0AAD9L6C1"/>
<dbReference type="InterPro" id="IPR013112">
    <property type="entry name" value="FAD-bd_8"/>
</dbReference>
<keyword evidence="5" id="KW-1003">Cell membrane</keyword>
<keyword evidence="11 14" id="KW-0472">Membrane</keyword>
<keyword evidence="8 14" id="KW-1133">Transmembrane helix</keyword>
<dbReference type="InterPro" id="IPR013130">
    <property type="entry name" value="Fe3_Rdtase_TM_dom"/>
</dbReference>
<dbReference type="Gene3D" id="2.40.30.10">
    <property type="entry name" value="Translation factors"/>
    <property type="match status" value="1"/>
</dbReference>
<dbReference type="SUPFAM" id="SSF63380">
    <property type="entry name" value="Riboflavin synthase domain-like"/>
    <property type="match status" value="1"/>
</dbReference>
<keyword evidence="7" id="KW-0249">Electron transport</keyword>
<evidence type="ECO:0000256" key="7">
    <source>
        <dbReference type="ARBA" id="ARBA00022982"/>
    </source>
</evidence>
<keyword evidence="6 14" id="KW-0812">Transmembrane</keyword>
<dbReference type="InterPro" id="IPR013121">
    <property type="entry name" value="Fe_red_NAD-bd_6"/>
</dbReference>
<feature type="domain" description="FAD-binding FR-type" evidence="15">
    <location>
        <begin position="257"/>
        <end position="361"/>
    </location>
</feature>
<keyword evidence="10" id="KW-0406">Ion transport</keyword>
<comment type="subcellular location">
    <subcellularLocation>
        <location evidence="1">Cell membrane</location>
        <topology evidence="1">Multi-pass membrane protein</topology>
    </subcellularLocation>
</comment>
<feature type="transmembrane region" description="Helical" evidence="14">
    <location>
        <begin position="142"/>
        <end position="159"/>
    </location>
</feature>
<accession>A0AAD9L6C1</accession>
<dbReference type="Pfam" id="PF01794">
    <property type="entry name" value="Ferric_reduct"/>
    <property type="match status" value="1"/>
</dbReference>
<evidence type="ECO:0000256" key="14">
    <source>
        <dbReference type="SAM" id="Phobius"/>
    </source>
</evidence>
<dbReference type="GO" id="GO:0015677">
    <property type="term" value="P:copper ion import"/>
    <property type="evidence" value="ECO:0007669"/>
    <property type="project" value="TreeGrafter"/>
</dbReference>
<evidence type="ECO:0000256" key="4">
    <source>
        <dbReference type="ARBA" id="ARBA00022448"/>
    </source>
</evidence>
<dbReference type="Pfam" id="PF08030">
    <property type="entry name" value="NAD_binding_6"/>
    <property type="match status" value="1"/>
</dbReference>
<dbReference type="PANTHER" id="PTHR32361:SF9">
    <property type="entry name" value="FERRIC REDUCTASE TRANSMEMBRANE COMPONENT 3-RELATED"/>
    <property type="match status" value="1"/>
</dbReference>
<comment type="similarity">
    <text evidence="2">Belongs to the ferric reductase (FRE) family.</text>
</comment>
<dbReference type="InterPro" id="IPR039261">
    <property type="entry name" value="FNR_nucleotide-bd"/>
</dbReference>
<dbReference type="GO" id="GO:0005886">
    <property type="term" value="C:plasma membrane"/>
    <property type="evidence" value="ECO:0007669"/>
    <property type="project" value="UniProtKB-SubCell"/>
</dbReference>
<dbReference type="PROSITE" id="PS51384">
    <property type="entry name" value="FAD_FR"/>
    <property type="match status" value="1"/>
</dbReference>
<dbReference type="InterPro" id="IPR017927">
    <property type="entry name" value="FAD-bd_FR_type"/>
</dbReference>
<evidence type="ECO:0000256" key="12">
    <source>
        <dbReference type="ARBA" id="ARBA00023180"/>
    </source>
</evidence>
<evidence type="ECO:0000259" key="15">
    <source>
        <dbReference type="PROSITE" id="PS51384"/>
    </source>
</evidence>
<dbReference type="EC" id="1.16.1.9" evidence="3"/>
<dbReference type="Pfam" id="PF08022">
    <property type="entry name" value="FAD_binding_8"/>
    <property type="match status" value="1"/>
</dbReference>
<keyword evidence="12" id="KW-0325">Glycoprotein</keyword>
<evidence type="ECO:0000256" key="13">
    <source>
        <dbReference type="ARBA" id="ARBA00048483"/>
    </source>
</evidence>
<reference evidence="16" key="1">
    <citation type="submission" date="2023-02" db="EMBL/GenBank/DDBJ databases">
        <title>Identification and recombinant expression of a fungal hydrolase from Papiliotrema laurentii that hydrolyzes apple cutin and clears colloidal polyester polyurethane.</title>
        <authorList>
            <consortium name="DOE Joint Genome Institute"/>
            <person name="Roman V.A."/>
            <person name="Bojanowski C."/>
            <person name="Crable B.R."/>
            <person name="Wagner D.N."/>
            <person name="Hung C.S."/>
            <person name="Nadeau L.J."/>
            <person name="Schratz L."/>
            <person name="Haridas S."/>
            <person name="Pangilinan J."/>
            <person name="Lipzen A."/>
            <person name="Na H."/>
            <person name="Yan M."/>
            <person name="Ng V."/>
            <person name="Grigoriev I.V."/>
            <person name="Spatafora J.W."/>
            <person name="Barlow D."/>
            <person name="Biffinger J."/>
            <person name="Kelley-Loughnane N."/>
            <person name="Varaljay V.A."/>
            <person name="Crookes-Goodson W.J."/>
        </authorList>
    </citation>
    <scope>NUCLEOTIDE SEQUENCE</scope>
    <source>
        <strain evidence="16">5307AH</strain>
    </source>
</reference>
<evidence type="ECO:0000256" key="6">
    <source>
        <dbReference type="ARBA" id="ARBA00022692"/>
    </source>
</evidence>
<evidence type="ECO:0000256" key="2">
    <source>
        <dbReference type="ARBA" id="ARBA00006278"/>
    </source>
</evidence>
<organism evidence="16 17">
    <name type="scientific">Papiliotrema laurentii</name>
    <name type="common">Cryptococcus laurentii</name>
    <dbReference type="NCBI Taxonomy" id="5418"/>
    <lineage>
        <taxon>Eukaryota</taxon>
        <taxon>Fungi</taxon>
        <taxon>Dikarya</taxon>
        <taxon>Basidiomycota</taxon>
        <taxon>Agaricomycotina</taxon>
        <taxon>Tremellomycetes</taxon>
        <taxon>Tremellales</taxon>
        <taxon>Rhynchogastremaceae</taxon>
        <taxon>Papiliotrema</taxon>
    </lineage>
</organism>
<name>A0AAD9L6C1_PAPLA</name>
<evidence type="ECO:0000256" key="3">
    <source>
        <dbReference type="ARBA" id="ARBA00012668"/>
    </source>
</evidence>
<dbReference type="GO" id="GO:0052851">
    <property type="term" value="F:ferric-chelate reductase (NADPH) activity"/>
    <property type="evidence" value="ECO:0007669"/>
    <property type="project" value="UniProtKB-EC"/>
</dbReference>
<keyword evidence="4" id="KW-0813">Transport</keyword>
<dbReference type="InterPro" id="IPR017938">
    <property type="entry name" value="Riboflavin_synthase-like_b-brl"/>
</dbReference>
<sequence>MVESTHTLLPRNSIEERLLDSTETTPSPPKRRGRGHYWWSAWEATQRNWLYLHTFPRWLYGPETMADALWTIAYTTLMLAFAVATIPRELPCTRPVIRLLTLQAFCQCPLIIVLIQKNNIISFLTGITYQKLNYLHRASSRVALLFSWVHFLLWTPSVWNAGHFSHWYIIFGLIAIFGFTGLWITSFRFVRRVAFEFFLVAHIVFTIVFIGGALFHWYRLGFWMWPCFVIWGLDRLIRGSRLLYHNPPPAFRWSKTKQDEPAGQCEIRLLSQDVMLVTARRKGLRWAAGQHFFLSSPGVSTLPTESHPFSIANVPNEKDEAVFLIRVHSGFTRRLRDRLSGDITTNIPIYLEGPYGSSHSCASYSTVILVAGGTGITFLFSHLLGLLQADTPDVPRHVHLVWHIRHAQDIQWLAPLLKQASTLVQHRLSTRLTLDVHVTKSHRADEPAPAVGLTERLVEEFAPRRFPRHRGSEETGGADEVDLLDEGVEDRDDTRALLPKRRRSTMKQAIGNPNLDSMGLDAQAANLVTWKKGRADLREVLKADLETTTGPVLVLVCGPVQLMHATRRAVRDVATPQRALAGDWPVDFFEETLGS</sequence>
<keyword evidence="9" id="KW-0560">Oxidoreductase</keyword>
<dbReference type="SFLD" id="SFLDS00052">
    <property type="entry name" value="Ferric_Reductase_Domain"/>
    <property type="match status" value="1"/>
</dbReference>
<evidence type="ECO:0000256" key="9">
    <source>
        <dbReference type="ARBA" id="ARBA00023002"/>
    </source>
</evidence>
<evidence type="ECO:0000313" key="16">
    <source>
        <dbReference type="EMBL" id="KAK1925280.1"/>
    </source>
</evidence>
<dbReference type="GO" id="GO:0006879">
    <property type="term" value="P:intracellular iron ion homeostasis"/>
    <property type="evidence" value="ECO:0007669"/>
    <property type="project" value="TreeGrafter"/>
</dbReference>
<protein>
    <recommendedName>
        <fullName evidence="3">ferric-chelate reductase (NADPH)</fullName>
        <ecNumber evidence="3">1.16.1.9</ecNumber>
    </recommendedName>
</protein>
<keyword evidence="17" id="KW-1185">Reference proteome</keyword>
<evidence type="ECO:0000256" key="8">
    <source>
        <dbReference type="ARBA" id="ARBA00022989"/>
    </source>
</evidence>
<evidence type="ECO:0000256" key="5">
    <source>
        <dbReference type="ARBA" id="ARBA00022475"/>
    </source>
</evidence>
<feature type="transmembrane region" description="Helical" evidence="14">
    <location>
        <begin position="68"/>
        <end position="86"/>
    </location>
</feature>
<dbReference type="EMBL" id="JAODAN010000003">
    <property type="protein sequence ID" value="KAK1925280.1"/>
    <property type="molecule type" value="Genomic_DNA"/>
</dbReference>
<feature type="transmembrane region" description="Helical" evidence="14">
    <location>
        <begin position="197"/>
        <end position="214"/>
    </location>
</feature>
<evidence type="ECO:0000256" key="10">
    <source>
        <dbReference type="ARBA" id="ARBA00023065"/>
    </source>
</evidence>